<dbReference type="Proteomes" id="UP000318093">
    <property type="component" value="Unassembled WGS sequence"/>
</dbReference>
<evidence type="ECO:0008006" key="3">
    <source>
        <dbReference type="Google" id="ProtNLM"/>
    </source>
</evidence>
<protein>
    <recommendedName>
        <fullName evidence="3">Tetratricopeptide repeat protein</fullName>
    </recommendedName>
</protein>
<organism evidence="1 2">
    <name type="scientific">Candidatus Segetimicrobium genomatis</name>
    <dbReference type="NCBI Taxonomy" id="2569760"/>
    <lineage>
        <taxon>Bacteria</taxon>
        <taxon>Bacillati</taxon>
        <taxon>Candidatus Sysuimicrobiota</taxon>
        <taxon>Candidatus Sysuimicrobiia</taxon>
        <taxon>Candidatus Sysuimicrobiales</taxon>
        <taxon>Candidatus Segetimicrobiaceae</taxon>
        <taxon>Candidatus Segetimicrobium</taxon>
    </lineage>
</organism>
<dbReference type="AlphaFoldDB" id="A0A537JB27"/>
<sequence length="306" mass="32829">MSPGNLSRIERHERYRLPLSAMASLGRRLGLVLGNDLDSQVWARAAGGTAIDLLSQWRFSEALSVLRLRDAVVTSEDPVTELQAQILGAWARTRCGQPARPDVLHDLGMQARERGAPRQAVWAGVLEAELHDHAGDGDRALAMFRDTIKEADRAGTAVDILCARAAGARHYLKREEFTRGLASLHDLAGDADPTPGYGQARVLHARGLLSAQAGLLQDAVEALHGAARAAAEIRNYRMAGTVERDLAGVYDRLGETEKADATLVRAASLFTQAGDSHDAAAMISNALRRHIVSRAARGIAGRESAG</sequence>
<proteinExistence type="predicted"/>
<dbReference type="InterPro" id="IPR011990">
    <property type="entry name" value="TPR-like_helical_dom_sf"/>
</dbReference>
<dbReference type="Gene3D" id="1.25.40.10">
    <property type="entry name" value="Tetratricopeptide repeat domain"/>
    <property type="match status" value="1"/>
</dbReference>
<accession>A0A537JB27</accession>
<evidence type="ECO:0000313" key="2">
    <source>
        <dbReference type="Proteomes" id="UP000318093"/>
    </source>
</evidence>
<comment type="caution">
    <text evidence="1">The sequence shown here is derived from an EMBL/GenBank/DDBJ whole genome shotgun (WGS) entry which is preliminary data.</text>
</comment>
<dbReference type="SUPFAM" id="SSF48452">
    <property type="entry name" value="TPR-like"/>
    <property type="match status" value="1"/>
</dbReference>
<reference evidence="1 2" key="1">
    <citation type="journal article" date="2019" name="Nat. Microbiol.">
        <title>Mediterranean grassland soil C-N compound turnover is dependent on rainfall and depth, and is mediated by genomically divergent microorganisms.</title>
        <authorList>
            <person name="Diamond S."/>
            <person name="Andeer P.F."/>
            <person name="Li Z."/>
            <person name="Crits-Christoph A."/>
            <person name="Burstein D."/>
            <person name="Anantharaman K."/>
            <person name="Lane K.R."/>
            <person name="Thomas B.C."/>
            <person name="Pan C."/>
            <person name="Northen T.R."/>
            <person name="Banfield J.F."/>
        </authorList>
    </citation>
    <scope>NUCLEOTIDE SEQUENCE [LARGE SCALE GENOMIC DNA]</scope>
    <source>
        <strain evidence="1">NP_6</strain>
    </source>
</reference>
<dbReference type="EMBL" id="VBAN01000241">
    <property type="protein sequence ID" value="TMI80731.1"/>
    <property type="molecule type" value="Genomic_DNA"/>
</dbReference>
<gene>
    <name evidence="1" type="ORF">E6H03_07820</name>
</gene>
<evidence type="ECO:0000313" key="1">
    <source>
        <dbReference type="EMBL" id="TMI80731.1"/>
    </source>
</evidence>
<name>A0A537JB27_9BACT</name>